<comment type="caution">
    <text evidence="2">The sequence shown here is derived from an EMBL/GenBank/DDBJ whole genome shotgun (WGS) entry which is preliminary data.</text>
</comment>
<dbReference type="PANTHER" id="PTHR31048">
    <property type="entry name" value="OS03G0233200 PROTEIN"/>
    <property type="match status" value="1"/>
</dbReference>
<organism evidence="2 3">
    <name type="scientific">Hortaea werneckii</name>
    <name type="common">Black yeast</name>
    <name type="synonym">Cladosporium werneckii</name>
    <dbReference type="NCBI Taxonomy" id="91943"/>
    <lineage>
        <taxon>Eukaryota</taxon>
        <taxon>Fungi</taxon>
        <taxon>Dikarya</taxon>
        <taxon>Ascomycota</taxon>
        <taxon>Pezizomycotina</taxon>
        <taxon>Dothideomycetes</taxon>
        <taxon>Dothideomycetidae</taxon>
        <taxon>Mycosphaerellales</taxon>
        <taxon>Teratosphaeriaceae</taxon>
        <taxon>Hortaea</taxon>
    </lineage>
</organism>
<dbReference type="SUPFAM" id="SSF49870">
    <property type="entry name" value="Osmotin, thaumatin-like protein"/>
    <property type="match status" value="1"/>
</dbReference>
<evidence type="ECO:0000313" key="2">
    <source>
        <dbReference type="EMBL" id="RMX90800.1"/>
    </source>
</evidence>
<protein>
    <recommendedName>
        <fullName evidence="4">Osmotin, thaumatin-like protein</fullName>
    </recommendedName>
</protein>
<evidence type="ECO:0008006" key="4">
    <source>
        <dbReference type="Google" id="ProtNLM"/>
    </source>
</evidence>
<dbReference type="SMART" id="SM00205">
    <property type="entry name" value="THN"/>
    <property type="match status" value="1"/>
</dbReference>
<dbReference type="InterPro" id="IPR001938">
    <property type="entry name" value="Thaumatin"/>
</dbReference>
<evidence type="ECO:0000256" key="1">
    <source>
        <dbReference type="SAM" id="MobiDB-lite"/>
    </source>
</evidence>
<dbReference type="PRINTS" id="PR00347">
    <property type="entry name" value="THAUMATIN"/>
</dbReference>
<dbReference type="Gene3D" id="2.60.110.10">
    <property type="entry name" value="Thaumatin"/>
    <property type="match status" value="1"/>
</dbReference>
<dbReference type="AlphaFoldDB" id="A0A3M6XK30"/>
<evidence type="ECO:0000313" key="3">
    <source>
        <dbReference type="Proteomes" id="UP000282582"/>
    </source>
</evidence>
<dbReference type="Proteomes" id="UP000282582">
    <property type="component" value="Unassembled WGS sequence"/>
</dbReference>
<feature type="region of interest" description="Disordered" evidence="1">
    <location>
        <begin position="310"/>
        <end position="330"/>
    </location>
</feature>
<name>A0A3M6XK30_HORWE</name>
<dbReference type="Pfam" id="PF00314">
    <property type="entry name" value="Thaumatin"/>
    <property type="match status" value="1"/>
</dbReference>
<sequence length="393" mass="41517">MNKFRIQKRQHGNASTPLVMSNWCSDTIWPAVDSQGGTGPENTGFELASGENQTEYVSSDWQGRVWGRTNCTFSGHGGGVACTTGDCGGIEACQGPGAPPATLAEFTLNGGQQQTFYDLSLVDGYNLPMAIVMMPNGHSSLESIDQSTSNPSCVASVGNLAAPNFNPYTNNQQFLGTTSHNALPFETDETASSISQWCPWDLQVTAPSKPGNGAYPYPDGNVDRPAFDPCYSACAKYNEEKYCCTGSFDDRGKCTANYYADAAKNVCPDAYSYAYDDQDSTFVQPAGAGFQIILCPGGRSTTIIASKGTSAIEHGDDGSSGGQDDDSGSDNAAPRLLIDWTVPVQLLGGCFARWCVLLGKEGRWEGGGGIVGGLQEGLVVGREDGGDDYDVSC</sequence>
<proteinExistence type="predicted"/>
<gene>
    <name evidence="2" type="ORF">D0868_14366</name>
</gene>
<dbReference type="InterPro" id="IPR037176">
    <property type="entry name" value="Osmotin/thaumatin-like_sf"/>
</dbReference>
<reference evidence="2 3" key="1">
    <citation type="journal article" date="2018" name="BMC Genomics">
        <title>Genomic evidence for intraspecific hybridization in a clonal and extremely halotolerant yeast.</title>
        <authorList>
            <person name="Gostincar C."/>
            <person name="Stajich J.E."/>
            <person name="Zupancic J."/>
            <person name="Zalar P."/>
            <person name="Gunde-Cimerman N."/>
        </authorList>
    </citation>
    <scope>NUCLEOTIDE SEQUENCE [LARGE SCALE GENOMIC DNA]</scope>
    <source>
        <strain evidence="2 3">EXF-6654</strain>
    </source>
</reference>
<dbReference type="EMBL" id="QWIK01002107">
    <property type="protein sequence ID" value="RMX90800.1"/>
    <property type="molecule type" value="Genomic_DNA"/>
</dbReference>
<accession>A0A3M6XK30</accession>
<dbReference type="PROSITE" id="PS51367">
    <property type="entry name" value="THAUMATIN_2"/>
    <property type="match status" value="1"/>
</dbReference>